<organism evidence="1 2">
    <name type="scientific">Stephania japonica</name>
    <dbReference type="NCBI Taxonomy" id="461633"/>
    <lineage>
        <taxon>Eukaryota</taxon>
        <taxon>Viridiplantae</taxon>
        <taxon>Streptophyta</taxon>
        <taxon>Embryophyta</taxon>
        <taxon>Tracheophyta</taxon>
        <taxon>Spermatophyta</taxon>
        <taxon>Magnoliopsida</taxon>
        <taxon>Ranunculales</taxon>
        <taxon>Menispermaceae</taxon>
        <taxon>Menispermoideae</taxon>
        <taxon>Cissampelideae</taxon>
        <taxon>Stephania</taxon>
    </lineage>
</organism>
<gene>
    <name evidence="1" type="ORF">Sjap_023281</name>
</gene>
<protein>
    <submittedName>
        <fullName evidence="1">Uncharacterized protein</fullName>
    </submittedName>
</protein>
<name>A0AAP0HKB4_9MAGN</name>
<dbReference type="Proteomes" id="UP001417504">
    <property type="component" value="Unassembled WGS sequence"/>
</dbReference>
<dbReference type="EMBL" id="JBBNAE010000010">
    <property type="protein sequence ID" value="KAK9090104.1"/>
    <property type="molecule type" value="Genomic_DNA"/>
</dbReference>
<sequence>MCFKLKKESFGCKLATRKPRLLVSLPNIESTRTLINHFPKKKSKNKQRLFHALNPKP</sequence>
<keyword evidence="2" id="KW-1185">Reference proteome</keyword>
<accession>A0AAP0HKB4</accession>
<evidence type="ECO:0000313" key="1">
    <source>
        <dbReference type="EMBL" id="KAK9090104.1"/>
    </source>
</evidence>
<reference evidence="1 2" key="1">
    <citation type="submission" date="2024-01" db="EMBL/GenBank/DDBJ databases">
        <title>Genome assemblies of Stephania.</title>
        <authorList>
            <person name="Yang L."/>
        </authorList>
    </citation>
    <scope>NUCLEOTIDE SEQUENCE [LARGE SCALE GENOMIC DNA]</scope>
    <source>
        <strain evidence="1">QJT</strain>
        <tissue evidence="1">Leaf</tissue>
    </source>
</reference>
<dbReference type="AlphaFoldDB" id="A0AAP0HKB4"/>
<evidence type="ECO:0000313" key="2">
    <source>
        <dbReference type="Proteomes" id="UP001417504"/>
    </source>
</evidence>
<comment type="caution">
    <text evidence="1">The sequence shown here is derived from an EMBL/GenBank/DDBJ whole genome shotgun (WGS) entry which is preliminary data.</text>
</comment>
<proteinExistence type="predicted"/>